<feature type="transmembrane region" description="Helical" evidence="2">
    <location>
        <begin position="98"/>
        <end position="120"/>
    </location>
</feature>
<dbReference type="Proteomes" id="UP000654123">
    <property type="component" value="Unassembled WGS sequence"/>
</dbReference>
<feature type="transmembrane region" description="Helical" evidence="2">
    <location>
        <begin position="268"/>
        <end position="288"/>
    </location>
</feature>
<evidence type="ECO:0000256" key="2">
    <source>
        <dbReference type="SAM" id="Phobius"/>
    </source>
</evidence>
<dbReference type="AlphaFoldDB" id="A0A918B3Y0"/>
<protein>
    <submittedName>
        <fullName evidence="3">Uncharacterized protein</fullName>
    </submittedName>
</protein>
<evidence type="ECO:0000313" key="4">
    <source>
        <dbReference type="Proteomes" id="UP000654123"/>
    </source>
</evidence>
<dbReference type="RefSeq" id="WP_229840436.1">
    <property type="nucleotide sequence ID" value="NZ_BMSV01000005.1"/>
</dbReference>
<reference evidence="3" key="2">
    <citation type="submission" date="2020-09" db="EMBL/GenBank/DDBJ databases">
        <authorList>
            <person name="Sun Q."/>
            <person name="Ohkuma M."/>
        </authorList>
    </citation>
    <scope>NUCLEOTIDE SEQUENCE</scope>
    <source>
        <strain evidence="3">JCM 4335</strain>
    </source>
</reference>
<proteinExistence type="predicted"/>
<comment type="caution">
    <text evidence="3">The sequence shown here is derived from an EMBL/GenBank/DDBJ whole genome shotgun (WGS) entry which is preliminary data.</text>
</comment>
<feature type="transmembrane region" description="Helical" evidence="2">
    <location>
        <begin position="140"/>
        <end position="163"/>
    </location>
</feature>
<feature type="region of interest" description="Disordered" evidence="1">
    <location>
        <begin position="1"/>
        <end position="21"/>
    </location>
</feature>
<evidence type="ECO:0000256" key="1">
    <source>
        <dbReference type="SAM" id="MobiDB-lite"/>
    </source>
</evidence>
<dbReference type="EMBL" id="BMSV01000005">
    <property type="protein sequence ID" value="GGQ09828.1"/>
    <property type="molecule type" value="Genomic_DNA"/>
</dbReference>
<feature type="transmembrane region" description="Helical" evidence="2">
    <location>
        <begin position="71"/>
        <end position="91"/>
    </location>
</feature>
<sequence>MQRPSYADEPGAVRPGPLHAPPAPADRWTRLRRIGGLGAAVAVTPYLLIKVVWSFGLLVPTEEMAGADWRAVNAATACLAAVGVALAAAFSRPWGERLPAWLVALPVWVGTGLLVPMLPLAPVLGPAAVNRDQEAGAPDFWVYEQTLVMVSLLGVGVGLPLALAGYARARWPEALGGPLAYPEPVGGTRRLQVTLARMVAVGCVLLGCVKAFWAAGGVTALDADALDRRDLWWHLLSASTAVWAFAGAWGILVLTARRGSRGFLPPMAAAWVSSGMLFSYSAYGLLTLTDLQQPSPELPLAAALTREGGAVLGVAMGLTLLLTLHDRRRALRAPA</sequence>
<evidence type="ECO:0000313" key="3">
    <source>
        <dbReference type="EMBL" id="GGQ09828.1"/>
    </source>
</evidence>
<keyword evidence="4" id="KW-1185">Reference proteome</keyword>
<accession>A0A918B3Y0</accession>
<feature type="transmembrane region" description="Helical" evidence="2">
    <location>
        <begin position="198"/>
        <end position="219"/>
    </location>
</feature>
<keyword evidence="2" id="KW-0472">Membrane</keyword>
<feature type="transmembrane region" description="Helical" evidence="2">
    <location>
        <begin position="308"/>
        <end position="324"/>
    </location>
</feature>
<feature type="transmembrane region" description="Helical" evidence="2">
    <location>
        <begin position="231"/>
        <end position="256"/>
    </location>
</feature>
<gene>
    <name evidence="3" type="ORF">GCM10010249_30580</name>
</gene>
<keyword evidence="2" id="KW-1133">Transmembrane helix</keyword>
<reference evidence="3" key="1">
    <citation type="journal article" date="2014" name="Int. J. Syst. Evol. Microbiol.">
        <title>Complete genome sequence of Corynebacterium casei LMG S-19264T (=DSM 44701T), isolated from a smear-ripened cheese.</title>
        <authorList>
            <consortium name="US DOE Joint Genome Institute (JGI-PGF)"/>
            <person name="Walter F."/>
            <person name="Albersmeier A."/>
            <person name="Kalinowski J."/>
            <person name="Ruckert C."/>
        </authorList>
    </citation>
    <scope>NUCLEOTIDE SEQUENCE</scope>
    <source>
        <strain evidence="3">JCM 4335</strain>
    </source>
</reference>
<organism evidence="3 4">
    <name type="scientific">Streptomyces roseolilacinus</name>
    <dbReference type="NCBI Taxonomy" id="66904"/>
    <lineage>
        <taxon>Bacteria</taxon>
        <taxon>Bacillati</taxon>
        <taxon>Actinomycetota</taxon>
        <taxon>Actinomycetes</taxon>
        <taxon>Kitasatosporales</taxon>
        <taxon>Streptomycetaceae</taxon>
        <taxon>Streptomyces</taxon>
    </lineage>
</organism>
<keyword evidence="2" id="KW-0812">Transmembrane</keyword>
<name>A0A918B3Y0_9ACTN</name>
<feature type="transmembrane region" description="Helical" evidence="2">
    <location>
        <begin position="37"/>
        <end position="59"/>
    </location>
</feature>